<keyword evidence="2" id="KW-0808">Transferase</keyword>
<comment type="caution">
    <text evidence="4">The sequence shown here is derived from an EMBL/GenBank/DDBJ whole genome shotgun (WGS) entry which is preliminary data.</text>
</comment>
<evidence type="ECO:0000313" key="4">
    <source>
        <dbReference type="EMBL" id="MDY0850443.1"/>
    </source>
</evidence>
<dbReference type="GO" id="GO:0008168">
    <property type="term" value="F:methyltransferase activity"/>
    <property type="evidence" value="ECO:0007669"/>
    <property type="project" value="UniProtKB-KW"/>
</dbReference>
<gene>
    <name evidence="4" type="ORF">SOH20_05840</name>
</gene>
<evidence type="ECO:0000256" key="2">
    <source>
        <dbReference type="ARBA" id="ARBA00022679"/>
    </source>
</evidence>
<dbReference type="SUPFAM" id="SSF53335">
    <property type="entry name" value="S-adenosyl-L-methionine-dependent methyltransferases"/>
    <property type="match status" value="1"/>
</dbReference>
<dbReference type="InterPro" id="IPR001525">
    <property type="entry name" value="C5_MeTfrase"/>
</dbReference>
<keyword evidence="1 4" id="KW-0489">Methyltransferase</keyword>
<dbReference type="EMBL" id="JAXCMD010000001">
    <property type="protein sequence ID" value="MDY0850443.1"/>
    <property type="molecule type" value="Genomic_DNA"/>
</dbReference>
<reference evidence="4" key="1">
    <citation type="submission" date="2023-11" db="EMBL/GenBank/DDBJ databases">
        <title>Genome Sequence of Bacillus thuringiensis stain BLB 30AF.</title>
        <authorList>
            <person name="Farhat A."/>
        </authorList>
    </citation>
    <scope>NUCLEOTIDE SEQUENCE</scope>
    <source>
        <strain evidence="4">BLB30AF</strain>
    </source>
</reference>
<keyword evidence="3" id="KW-0680">Restriction system</keyword>
<dbReference type="Gene3D" id="3.90.120.10">
    <property type="entry name" value="DNA Methylase, subunit A, domain 2"/>
    <property type="match status" value="1"/>
</dbReference>
<evidence type="ECO:0000313" key="5">
    <source>
        <dbReference type="Proteomes" id="UP001274571"/>
    </source>
</evidence>
<accession>A0AAW9G6K2</accession>
<organism evidence="4 5">
    <name type="scientific">Bacillus thuringiensis</name>
    <dbReference type="NCBI Taxonomy" id="1428"/>
    <lineage>
        <taxon>Bacteria</taxon>
        <taxon>Bacillati</taxon>
        <taxon>Bacillota</taxon>
        <taxon>Bacilli</taxon>
        <taxon>Bacillales</taxon>
        <taxon>Bacillaceae</taxon>
        <taxon>Bacillus</taxon>
        <taxon>Bacillus cereus group</taxon>
    </lineage>
</organism>
<evidence type="ECO:0000256" key="1">
    <source>
        <dbReference type="ARBA" id="ARBA00022603"/>
    </source>
</evidence>
<sequence>MMQNGKLSPQPSAEFLRTERDFSLSHILEDETPDEYLVDLDRVKDCVIGICEGKVFIREATKKGYNIAYHGDTINLAFPTSKTRRGRVGKGVAQTLLTSREQAILTSDDKLRWLTERESWRLQGIPDSYFDKAAAVTSKSQLYKQAGNGVTVDVVYEIGKRL</sequence>
<dbReference type="Pfam" id="PF00145">
    <property type="entry name" value="DNA_methylase"/>
    <property type="match status" value="1"/>
</dbReference>
<name>A0AAW9G6K2_BACTU</name>
<dbReference type="InterPro" id="IPR029063">
    <property type="entry name" value="SAM-dependent_MTases_sf"/>
</dbReference>
<dbReference type="GO" id="GO:0032259">
    <property type="term" value="P:methylation"/>
    <property type="evidence" value="ECO:0007669"/>
    <property type="project" value="UniProtKB-KW"/>
</dbReference>
<evidence type="ECO:0000256" key="3">
    <source>
        <dbReference type="ARBA" id="ARBA00022747"/>
    </source>
</evidence>
<dbReference type="GO" id="GO:0009307">
    <property type="term" value="P:DNA restriction-modification system"/>
    <property type="evidence" value="ECO:0007669"/>
    <property type="project" value="UniProtKB-KW"/>
</dbReference>
<protein>
    <submittedName>
        <fullName evidence="4">DNA cytosine methyltransferase</fullName>
    </submittedName>
</protein>
<dbReference type="AlphaFoldDB" id="A0AAW9G6K2"/>
<proteinExistence type="predicted"/>
<dbReference type="Proteomes" id="UP001274571">
    <property type="component" value="Unassembled WGS sequence"/>
</dbReference>